<feature type="binding site" evidence="8">
    <location>
        <position position="428"/>
    </location>
    <ligand>
        <name>[4Fe-4S] cluster</name>
        <dbReference type="ChEBI" id="CHEBI:49883"/>
        <label>2</label>
    </ligand>
</feature>
<keyword evidence="8" id="KW-1278">Translocase</keyword>
<feature type="binding site" evidence="8">
    <location>
        <position position="422"/>
    </location>
    <ligand>
        <name>[4Fe-4S] cluster</name>
        <dbReference type="ChEBI" id="CHEBI:49883"/>
        <label>2</label>
    </ligand>
</feature>
<evidence type="ECO:0000256" key="8">
    <source>
        <dbReference type="HAMAP-Rule" id="MF_00461"/>
    </source>
</evidence>
<keyword evidence="8" id="KW-0472">Membrane</keyword>
<dbReference type="GO" id="GO:0046872">
    <property type="term" value="F:metal ion binding"/>
    <property type="evidence" value="ECO:0007669"/>
    <property type="project" value="UniProtKB-KW"/>
</dbReference>
<dbReference type="PANTHER" id="PTHR43034">
    <property type="entry name" value="ION-TRANSLOCATING OXIDOREDUCTASE COMPLEX SUBUNIT C"/>
    <property type="match status" value="1"/>
</dbReference>
<feature type="binding site" evidence="8">
    <location>
        <position position="425"/>
    </location>
    <ligand>
        <name>[4Fe-4S] cluster</name>
        <dbReference type="ChEBI" id="CHEBI:49883"/>
        <label>2</label>
    </ligand>
</feature>
<feature type="binding site" evidence="8">
    <location>
        <position position="432"/>
    </location>
    <ligand>
        <name>[4Fe-4S] cluster</name>
        <dbReference type="ChEBI" id="CHEBI:49883"/>
        <label>1</label>
    </ligand>
</feature>
<dbReference type="PROSITE" id="PS00198">
    <property type="entry name" value="4FE4S_FER_1"/>
    <property type="match status" value="1"/>
</dbReference>
<evidence type="ECO:0000256" key="4">
    <source>
        <dbReference type="ARBA" id="ARBA00022737"/>
    </source>
</evidence>
<comment type="function">
    <text evidence="8">Part of a membrane-bound complex that couples electron transfer with translocation of ions across the membrane.</text>
</comment>
<accession>A0A6N2VMZ0</accession>
<comment type="subcellular location">
    <subcellularLocation>
        <location evidence="8">Cell membrane</location>
        <topology evidence="8">Peripheral membrane protein</topology>
    </subcellularLocation>
</comment>
<dbReference type="EC" id="7.-.-.-" evidence="8"/>
<evidence type="ECO:0000256" key="1">
    <source>
        <dbReference type="ARBA" id="ARBA00022448"/>
    </source>
</evidence>
<keyword evidence="3 8" id="KW-0479">Metal-binding</keyword>
<dbReference type="Gene3D" id="3.40.50.11540">
    <property type="entry name" value="NADH-ubiquinone oxidoreductase 51kDa subunit"/>
    <property type="match status" value="1"/>
</dbReference>
<dbReference type="PANTHER" id="PTHR43034:SF2">
    <property type="entry name" value="ION-TRANSLOCATING OXIDOREDUCTASE COMPLEX SUBUNIT C"/>
    <property type="match status" value="1"/>
</dbReference>
<dbReference type="GO" id="GO:0022900">
    <property type="term" value="P:electron transport chain"/>
    <property type="evidence" value="ECO:0007669"/>
    <property type="project" value="UniProtKB-UniRule"/>
</dbReference>
<name>A0A6N2VMZ0_9FIRM</name>
<dbReference type="Pfam" id="PF10531">
    <property type="entry name" value="SLBB"/>
    <property type="match status" value="1"/>
</dbReference>
<keyword evidence="1 8" id="KW-0813">Transport</keyword>
<dbReference type="Gene3D" id="3.30.70.20">
    <property type="match status" value="1"/>
</dbReference>
<evidence type="ECO:0000256" key="5">
    <source>
        <dbReference type="ARBA" id="ARBA00022982"/>
    </source>
</evidence>
<dbReference type="GO" id="GO:0051539">
    <property type="term" value="F:4 iron, 4 sulfur cluster binding"/>
    <property type="evidence" value="ECO:0007669"/>
    <property type="project" value="UniProtKB-KW"/>
</dbReference>
<dbReference type="NCBIfam" id="NF003454">
    <property type="entry name" value="PRK05035.1"/>
    <property type="match status" value="1"/>
</dbReference>
<protein>
    <recommendedName>
        <fullName evidence="8">Ion-translocating oxidoreductase complex subunit C</fullName>
        <ecNumber evidence="8">7.-.-.-</ecNumber>
    </recommendedName>
    <alternativeName>
        <fullName evidence="8">Rnf electron transport complex subunit C</fullName>
    </alternativeName>
</protein>
<comment type="cofactor">
    <cofactor evidence="8">
        <name>[4Fe-4S] cluster</name>
        <dbReference type="ChEBI" id="CHEBI:49883"/>
    </cofactor>
    <text evidence="8">Binds 2 [4Fe-4S] clusters per subunit.</text>
</comment>
<dbReference type="InterPro" id="IPR017900">
    <property type="entry name" value="4Fe4S_Fe_S_CS"/>
</dbReference>
<feature type="binding site" evidence="8">
    <location>
        <position position="383"/>
    </location>
    <ligand>
        <name>[4Fe-4S] cluster</name>
        <dbReference type="ChEBI" id="CHEBI:49883"/>
        <label>1</label>
    </ligand>
</feature>
<comment type="subunit">
    <text evidence="8">The complex is composed of six subunits: RnfA, RnfB, RnfC, RnfD, RnfE and RnfG.</text>
</comment>
<dbReference type="NCBIfam" id="TIGR01945">
    <property type="entry name" value="rnfC"/>
    <property type="match status" value="1"/>
</dbReference>
<dbReference type="SUPFAM" id="SSF142019">
    <property type="entry name" value="Nqo1 FMN-binding domain-like"/>
    <property type="match status" value="1"/>
</dbReference>
<dbReference type="InterPro" id="IPR019554">
    <property type="entry name" value="Soluble_ligand-bd"/>
</dbReference>
<keyword evidence="6 8" id="KW-0408">Iron</keyword>
<dbReference type="InterPro" id="IPR037225">
    <property type="entry name" value="Nuo51_FMN-bd_sf"/>
</dbReference>
<evidence type="ECO:0000259" key="9">
    <source>
        <dbReference type="PROSITE" id="PS51379"/>
    </source>
</evidence>
<feature type="binding site" evidence="8">
    <location>
        <position position="386"/>
    </location>
    <ligand>
        <name>[4Fe-4S] cluster</name>
        <dbReference type="ChEBI" id="CHEBI:49883"/>
        <label>1</label>
    </ligand>
</feature>
<dbReference type="InterPro" id="IPR011538">
    <property type="entry name" value="Nuo51_FMN-bd"/>
</dbReference>
<keyword evidence="4 8" id="KW-0677">Repeat</keyword>
<comment type="similarity">
    <text evidence="8">Belongs to the 4Fe4S bacterial-type ferredoxin family. RnfC subfamily.</text>
</comment>
<evidence type="ECO:0000313" key="10">
    <source>
        <dbReference type="EMBL" id="VYT31809.1"/>
    </source>
</evidence>
<proteinExistence type="inferred from homology"/>
<reference evidence="10" key="1">
    <citation type="submission" date="2019-11" db="EMBL/GenBank/DDBJ databases">
        <authorList>
            <person name="Feng L."/>
        </authorList>
    </citation>
    <scope>NUCLEOTIDE SEQUENCE</scope>
    <source>
        <strain evidence="10">BgluceraseaLFYP119</strain>
    </source>
</reference>
<evidence type="ECO:0000256" key="3">
    <source>
        <dbReference type="ARBA" id="ARBA00022723"/>
    </source>
</evidence>
<evidence type="ECO:0000256" key="6">
    <source>
        <dbReference type="ARBA" id="ARBA00023004"/>
    </source>
</evidence>
<dbReference type="AlphaFoldDB" id="A0A6N2VMZ0"/>
<organism evidence="10">
    <name type="scientific">Blautia glucerasea</name>
    <dbReference type="NCBI Taxonomy" id="536633"/>
    <lineage>
        <taxon>Bacteria</taxon>
        <taxon>Bacillati</taxon>
        <taxon>Bacillota</taxon>
        <taxon>Clostridia</taxon>
        <taxon>Lachnospirales</taxon>
        <taxon>Lachnospiraceae</taxon>
        <taxon>Blautia</taxon>
    </lineage>
</organism>
<dbReference type="SUPFAM" id="SSF142984">
    <property type="entry name" value="Nqo1 middle domain-like"/>
    <property type="match status" value="1"/>
</dbReference>
<dbReference type="InterPro" id="IPR026902">
    <property type="entry name" value="RnfC_N"/>
</dbReference>
<dbReference type="GO" id="GO:0005886">
    <property type="term" value="C:plasma membrane"/>
    <property type="evidence" value="ECO:0007669"/>
    <property type="project" value="UniProtKB-SubCell"/>
</dbReference>
<dbReference type="Gene3D" id="3.10.20.600">
    <property type="match status" value="1"/>
</dbReference>
<dbReference type="Pfam" id="PF13375">
    <property type="entry name" value="RnfC_N"/>
    <property type="match status" value="1"/>
</dbReference>
<dbReference type="PROSITE" id="PS51379">
    <property type="entry name" value="4FE4S_FER_2"/>
    <property type="match status" value="2"/>
</dbReference>
<gene>
    <name evidence="10" type="primary">rnfC_1</name>
    <name evidence="8" type="synonym">rnfC</name>
    <name evidence="10" type="ORF">BGLFYP119_00168</name>
</gene>
<keyword evidence="2 8" id="KW-0004">4Fe-4S</keyword>
<dbReference type="Pfam" id="PF01512">
    <property type="entry name" value="Complex1_51K"/>
    <property type="match status" value="1"/>
</dbReference>
<feature type="binding site" evidence="8">
    <location>
        <position position="393"/>
    </location>
    <ligand>
        <name>[4Fe-4S] cluster</name>
        <dbReference type="ChEBI" id="CHEBI:49883"/>
        <label>2</label>
    </ligand>
</feature>
<dbReference type="InterPro" id="IPR010208">
    <property type="entry name" value="Ion_transpt_RnfC/RsxC"/>
</dbReference>
<dbReference type="InterPro" id="IPR017896">
    <property type="entry name" value="4Fe4S_Fe-S-bd"/>
</dbReference>
<feature type="binding site" evidence="8">
    <location>
        <position position="389"/>
    </location>
    <ligand>
        <name>[4Fe-4S] cluster</name>
        <dbReference type="ChEBI" id="CHEBI:49883"/>
        <label>1</label>
    </ligand>
</feature>
<dbReference type="GO" id="GO:0009055">
    <property type="term" value="F:electron transfer activity"/>
    <property type="evidence" value="ECO:0007669"/>
    <property type="project" value="InterPro"/>
</dbReference>
<feature type="domain" description="4Fe-4S ferredoxin-type" evidence="9">
    <location>
        <begin position="374"/>
        <end position="403"/>
    </location>
</feature>
<dbReference type="HAMAP" id="MF_00461">
    <property type="entry name" value="RsxC_RnfC"/>
    <property type="match status" value="1"/>
</dbReference>
<evidence type="ECO:0000256" key="7">
    <source>
        <dbReference type="ARBA" id="ARBA00023014"/>
    </source>
</evidence>
<sequence>MQKSPKSVFPGGVHPTDGSDKALSMDCAVIPYEPETVTILSEQSFGGTCSFLVKPGDVVKEGQLIGKPEAFMAAPLHSSVNGKVLSIKEVTEQGRSLLACTIQKEKDSVSETEPSYYKETAADITQISREEILAGIRDGGLTGMGGAGFPTHKKYVTDKEITDLLINGAECEPFLTCDYRLMLEDGYALLNGVRLLLKGSGAQKAYICLEDNKPLAADNLKKILDEMTASKLMGSEENLEIRVLPTKYPQGGERQLIQGVLKREVPMGGLPADVGVIVSNVATARAAADMILGGRPLTRRIVTVTGAVKNPGNYLVPIGTSARELVNLCGGVTVSENRIIAGGPMTGPCVADNWNGETELFHITKNTSGILILPEPGFEEQPCIRCSGCESVCPAGLVPYKIEFALLDQDYDLCEKLYASECIACGCCSYICPARRELSVRTRQARDIVKQRIRERAVQKS</sequence>
<dbReference type="RefSeq" id="WP_156355402.1">
    <property type="nucleotide sequence ID" value="NZ_CACRST010000027.1"/>
</dbReference>
<feature type="domain" description="4Fe-4S ferredoxin-type" evidence="9">
    <location>
        <begin position="413"/>
        <end position="443"/>
    </location>
</feature>
<dbReference type="EMBL" id="CACRST010000027">
    <property type="protein sequence ID" value="VYT31809.1"/>
    <property type="molecule type" value="Genomic_DNA"/>
</dbReference>
<evidence type="ECO:0000256" key="2">
    <source>
        <dbReference type="ARBA" id="ARBA00022485"/>
    </source>
</evidence>
<dbReference type="SUPFAM" id="SSF46548">
    <property type="entry name" value="alpha-helical ferredoxin"/>
    <property type="match status" value="1"/>
</dbReference>
<keyword evidence="7 8" id="KW-0411">Iron-sulfur</keyword>
<keyword evidence="8" id="KW-1003">Cell membrane</keyword>
<keyword evidence="5 8" id="KW-0249">Electron transport</keyword>